<feature type="transmembrane region" description="Helical" evidence="1">
    <location>
        <begin position="94"/>
        <end position="111"/>
    </location>
</feature>
<protein>
    <submittedName>
        <fullName evidence="2">Uncharacterized protein</fullName>
    </submittedName>
</protein>
<feature type="transmembrane region" description="Helical" evidence="1">
    <location>
        <begin position="57"/>
        <end position="74"/>
    </location>
</feature>
<sequence length="213" mass="24236">MKVNKERLFHVSTFLPLLMVPWLGTTWLIFTVLGTVHKFRERIWALYERHGGNFKTYLLVGMVSAYLVEVLAVIDNLTLPPEERILLNPDPLADLYLAFAYYLPFVLYWGLAVREYDYSWKDVFWIGGATRILMEQTGAVFLSFNPVAWLYVLLVYGSYKAIPVLAAGDCLRKRRRKQIGTGKKLALGALIEALAFVSAGGLLWIFRRIGGLG</sequence>
<keyword evidence="1" id="KW-1133">Transmembrane helix</keyword>
<proteinExistence type="predicted"/>
<keyword evidence="1" id="KW-0812">Transmembrane</keyword>
<name>A0A2Z2MGH7_THEPR</name>
<keyword evidence="3" id="KW-1185">Reference proteome</keyword>
<dbReference type="AlphaFoldDB" id="A0A2Z2MGH7"/>
<dbReference type="KEGG" id="tprf:A3L09_06915"/>
<dbReference type="EMBL" id="CP014862">
    <property type="protein sequence ID" value="ASJ03004.1"/>
    <property type="molecule type" value="Genomic_DNA"/>
</dbReference>
<accession>A0A2Z2MGH7</accession>
<keyword evidence="1" id="KW-0472">Membrane</keyword>
<gene>
    <name evidence="2" type="ORF">A3L09_06915</name>
</gene>
<feature type="transmembrane region" description="Helical" evidence="1">
    <location>
        <begin position="187"/>
        <end position="206"/>
    </location>
</feature>
<evidence type="ECO:0000256" key="1">
    <source>
        <dbReference type="SAM" id="Phobius"/>
    </source>
</evidence>
<reference evidence="2 3" key="1">
    <citation type="submission" date="2016-03" db="EMBL/GenBank/DDBJ databases">
        <title>Complete genome sequence of Thermococcus profundus strain DT5432.</title>
        <authorList>
            <person name="Oger P.M."/>
        </authorList>
    </citation>
    <scope>NUCLEOTIDE SEQUENCE [LARGE SCALE GENOMIC DNA]</scope>
    <source>
        <strain evidence="2 3">DT 5432</strain>
    </source>
</reference>
<dbReference type="Proteomes" id="UP000250179">
    <property type="component" value="Chromosome"/>
</dbReference>
<feature type="transmembrane region" description="Helical" evidence="1">
    <location>
        <begin position="14"/>
        <end position="36"/>
    </location>
</feature>
<organism evidence="2 3">
    <name type="scientific">Thermococcus profundus</name>
    <dbReference type="NCBI Taxonomy" id="49899"/>
    <lineage>
        <taxon>Archaea</taxon>
        <taxon>Methanobacteriati</taxon>
        <taxon>Methanobacteriota</taxon>
        <taxon>Thermococci</taxon>
        <taxon>Thermococcales</taxon>
        <taxon>Thermococcaceae</taxon>
        <taxon>Thermococcus</taxon>
    </lineage>
</organism>
<evidence type="ECO:0000313" key="2">
    <source>
        <dbReference type="EMBL" id="ASJ03004.1"/>
    </source>
</evidence>
<evidence type="ECO:0000313" key="3">
    <source>
        <dbReference type="Proteomes" id="UP000250179"/>
    </source>
</evidence>